<evidence type="ECO:0000313" key="3">
    <source>
        <dbReference type="Proteomes" id="UP000193560"/>
    </source>
</evidence>
<dbReference type="GO" id="GO:0071782">
    <property type="term" value="C:endoplasmic reticulum tubular network"/>
    <property type="evidence" value="ECO:0007669"/>
    <property type="project" value="TreeGrafter"/>
</dbReference>
<dbReference type="PANTHER" id="PTHR12300">
    <property type="entry name" value="HVA22-LIKE PROTEINS"/>
    <property type="match status" value="1"/>
</dbReference>
<proteinExistence type="inferred from homology"/>
<protein>
    <recommendedName>
        <fullName evidence="1">Protein YOP1</fullName>
    </recommendedName>
</protein>
<comment type="caution">
    <text evidence="1">Lacks conserved residue(s) required for the propagation of feature annotation.</text>
</comment>
<keyword evidence="1" id="KW-0472">Membrane</keyword>
<dbReference type="GO" id="GO:0016020">
    <property type="term" value="C:membrane"/>
    <property type="evidence" value="ECO:0007669"/>
    <property type="project" value="UniProtKB-SubCell"/>
</dbReference>
<dbReference type="GO" id="GO:0071786">
    <property type="term" value="P:endoplasmic reticulum tubular network organization"/>
    <property type="evidence" value="ECO:0007669"/>
    <property type="project" value="TreeGrafter"/>
</dbReference>
<keyword evidence="3" id="KW-1185">Reference proteome</keyword>
<dbReference type="STRING" id="90262.A0A1X2I859"/>
<sequence>MITRPIYVLTKLFFLQLYPAYLSYKSIKHNQQQQQQQQYSPLIIYWMVVSLYLAIEYITDIFLFWFPFYYEIKLVIVLWLLPQTNGTEVFYKQYIDPFLSSHEALIDQTLIDIQAKVKSRVSLYWQNMVQFLRTFISDSFFKVNPSLPMFCL</sequence>
<dbReference type="Pfam" id="PF03134">
    <property type="entry name" value="TB2_DP1_HVA22"/>
    <property type="match status" value="1"/>
</dbReference>
<comment type="caution">
    <text evidence="2">The sequence shown here is derived from an EMBL/GenBank/DDBJ whole genome shotgun (WGS) entry which is preliminary data.</text>
</comment>
<reference evidence="2 3" key="1">
    <citation type="submission" date="2016-07" db="EMBL/GenBank/DDBJ databases">
        <title>Pervasive Adenine N6-methylation of Active Genes in Fungi.</title>
        <authorList>
            <consortium name="DOE Joint Genome Institute"/>
            <person name="Mondo S.J."/>
            <person name="Dannebaum R.O."/>
            <person name="Kuo R.C."/>
            <person name="Labutti K."/>
            <person name="Haridas S."/>
            <person name="Kuo A."/>
            <person name="Salamov A."/>
            <person name="Ahrendt S.R."/>
            <person name="Lipzen A."/>
            <person name="Sullivan W."/>
            <person name="Andreopoulos W.B."/>
            <person name="Clum A."/>
            <person name="Lindquist E."/>
            <person name="Daum C."/>
            <person name="Ramamoorthy G.K."/>
            <person name="Gryganskyi A."/>
            <person name="Culley D."/>
            <person name="Magnuson J.K."/>
            <person name="James T.Y."/>
            <person name="O'Malley M.A."/>
            <person name="Stajich J.E."/>
            <person name="Spatafora J.W."/>
            <person name="Visel A."/>
            <person name="Grigoriev I.V."/>
        </authorList>
    </citation>
    <scope>NUCLEOTIDE SEQUENCE [LARGE SCALE GENOMIC DNA]</scope>
    <source>
        <strain evidence="2 3">NRRL 1336</strain>
    </source>
</reference>
<gene>
    <name evidence="2" type="ORF">BCR42DRAFT_100422</name>
</gene>
<name>A0A1X2I859_9FUNG</name>
<dbReference type="OrthoDB" id="434647at2759"/>
<keyword evidence="1" id="KW-1133">Transmembrane helix</keyword>
<dbReference type="PANTHER" id="PTHR12300:SF117">
    <property type="entry name" value="LP05237P-RELATED"/>
    <property type="match status" value="1"/>
</dbReference>
<comment type="subcellular location">
    <subcellularLocation>
        <location evidence="1">Membrane</location>
        <topology evidence="1">Multi-pass membrane protein</topology>
    </subcellularLocation>
</comment>
<accession>A0A1X2I859</accession>
<dbReference type="InterPro" id="IPR004345">
    <property type="entry name" value="TB2_DP1_HVA22"/>
</dbReference>
<comment type="similarity">
    <text evidence="1">Belongs to the DP1 family.</text>
</comment>
<dbReference type="AlphaFoldDB" id="A0A1X2I859"/>
<evidence type="ECO:0000256" key="1">
    <source>
        <dbReference type="RuleBase" id="RU362006"/>
    </source>
</evidence>
<organism evidence="2 3">
    <name type="scientific">Absidia repens</name>
    <dbReference type="NCBI Taxonomy" id="90262"/>
    <lineage>
        <taxon>Eukaryota</taxon>
        <taxon>Fungi</taxon>
        <taxon>Fungi incertae sedis</taxon>
        <taxon>Mucoromycota</taxon>
        <taxon>Mucoromycotina</taxon>
        <taxon>Mucoromycetes</taxon>
        <taxon>Mucorales</taxon>
        <taxon>Cunninghamellaceae</taxon>
        <taxon>Absidia</taxon>
    </lineage>
</organism>
<dbReference type="Proteomes" id="UP000193560">
    <property type="component" value="Unassembled WGS sequence"/>
</dbReference>
<dbReference type="EMBL" id="MCGE01000021">
    <property type="protein sequence ID" value="ORZ11480.1"/>
    <property type="molecule type" value="Genomic_DNA"/>
</dbReference>
<keyword evidence="1" id="KW-0812">Transmembrane</keyword>
<evidence type="ECO:0000313" key="2">
    <source>
        <dbReference type="EMBL" id="ORZ11480.1"/>
    </source>
</evidence>
<feature type="transmembrane region" description="Helical" evidence="1">
    <location>
        <begin position="39"/>
        <end position="55"/>
    </location>
</feature>